<keyword evidence="2" id="KW-1185">Reference proteome</keyword>
<proteinExistence type="predicted"/>
<dbReference type="Proteomes" id="UP000184383">
    <property type="component" value="Unassembled WGS sequence"/>
</dbReference>
<dbReference type="RefSeq" id="XP_040693815.1">
    <property type="nucleotide sequence ID" value="XM_040829958.1"/>
</dbReference>
<dbReference type="VEuPathDB" id="FungiDB:ASPWEDRAFT_166225"/>
<dbReference type="OrthoDB" id="10016792at2759"/>
<organism evidence="1 2">
    <name type="scientific">Aspergillus wentii DTO 134E9</name>
    <dbReference type="NCBI Taxonomy" id="1073089"/>
    <lineage>
        <taxon>Eukaryota</taxon>
        <taxon>Fungi</taxon>
        <taxon>Dikarya</taxon>
        <taxon>Ascomycota</taxon>
        <taxon>Pezizomycotina</taxon>
        <taxon>Eurotiomycetes</taxon>
        <taxon>Eurotiomycetidae</taxon>
        <taxon>Eurotiales</taxon>
        <taxon>Aspergillaceae</taxon>
        <taxon>Aspergillus</taxon>
        <taxon>Aspergillus subgen. Cremei</taxon>
    </lineage>
</organism>
<accession>A0A1L9RYY2</accession>
<dbReference type="AlphaFoldDB" id="A0A1L9RYY2"/>
<name>A0A1L9RYY2_ASPWE</name>
<evidence type="ECO:0000313" key="2">
    <source>
        <dbReference type="Proteomes" id="UP000184383"/>
    </source>
</evidence>
<dbReference type="EMBL" id="KV878209">
    <property type="protein sequence ID" value="OJJ40139.1"/>
    <property type="molecule type" value="Genomic_DNA"/>
</dbReference>
<dbReference type="GeneID" id="63745806"/>
<reference evidence="2" key="1">
    <citation type="journal article" date="2017" name="Genome Biol.">
        <title>Comparative genomics reveals high biological diversity and specific adaptations in the industrially and medically important fungal genus Aspergillus.</title>
        <authorList>
            <person name="de Vries R.P."/>
            <person name="Riley R."/>
            <person name="Wiebenga A."/>
            <person name="Aguilar-Osorio G."/>
            <person name="Amillis S."/>
            <person name="Uchima C.A."/>
            <person name="Anderluh G."/>
            <person name="Asadollahi M."/>
            <person name="Askin M."/>
            <person name="Barry K."/>
            <person name="Battaglia E."/>
            <person name="Bayram O."/>
            <person name="Benocci T."/>
            <person name="Braus-Stromeyer S.A."/>
            <person name="Caldana C."/>
            <person name="Canovas D."/>
            <person name="Cerqueira G.C."/>
            <person name="Chen F."/>
            <person name="Chen W."/>
            <person name="Choi C."/>
            <person name="Clum A."/>
            <person name="Dos Santos R.A."/>
            <person name="Damasio A.R."/>
            <person name="Diallinas G."/>
            <person name="Emri T."/>
            <person name="Fekete E."/>
            <person name="Flipphi M."/>
            <person name="Freyberg S."/>
            <person name="Gallo A."/>
            <person name="Gournas C."/>
            <person name="Habgood R."/>
            <person name="Hainaut M."/>
            <person name="Harispe M.L."/>
            <person name="Henrissat B."/>
            <person name="Hilden K.S."/>
            <person name="Hope R."/>
            <person name="Hossain A."/>
            <person name="Karabika E."/>
            <person name="Karaffa L."/>
            <person name="Karanyi Z."/>
            <person name="Krasevec N."/>
            <person name="Kuo A."/>
            <person name="Kusch H."/>
            <person name="LaButti K."/>
            <person name="Lagendijk E.L."/>
            <person name="Lapidus A."/>
            <person name="Levasseur A."/>
            <person name="Lindquist E."/>
            <person name="Lipzen A."/>
            <person name="Logrieco A.F."/>
            <person name="MacCabe A."/>
            <person name="Maekelae M.R."/>
            <person name="Malavazi I."/>
            <person name="Melin P."/>
            <person name="Meyer V."/>
            <person name="Mielnichuk N."/>
            <person name="Miskei M."/>
            <person name="Molnar A.P."/>
            <person name="Mule G."/>
            <person name="Ngan C.Y."/>
            <person name="Orejas M."/>
            <person name="Orosz E."/>
            <person name="Ouedraogo J.P."/>
            <person name="Overkamp K.M."/>
            <person name="Park H.-S."/>
            <person name="Perrone G."/>
            <person name="Piumi F."/>
            <person name="Punt P.J."/>
            <person name="Ram A.F."/>
            <person name="Ramon A."/>
            <person name="Rauscher S."/>
            <person name="Record E."/>
            <person name="Riano-Pachon D.M."/>
            <person name="Robert V."/>
            <person name="Roehrig J."/>
            <person name="Ruller R."/>
            <person name="Salamov A."/>
            <person name="Salih N.S."/>
            <person name="Samson R.A."/>
            <person name="Sandor E."/>
            <person name="Sanguinetti M."/>
            <person name="Schuetze T."/>
            <person name="Sepcic K."/>
            <person name="Shelest E."/>
            <person name="Sherlock G."/>
            <person name="Sophianopoulou V."/>
            <person name="Squina F.M."/>
            <person name="Sun H."/>
            <person name="Susca A."/>
            <person name="Todd R.B."/>
            <person name="Tsang A."/>
            <person name="Unkles S.E."/>
            <person name="van de Wiele N."/>
            <person name="van Rossen-Uffink D."/>
            <person name="Oliveira J.V."/>
            <person name="Vesth T.C."/>
            <person name="Visser J."/>
            <person name="Yu J.-H."/>
            <person name="Zhou M."/>
            <person name="Andersen M.R."/>
            <person name="Archer D.B."/>
            <person name="Baker S.E."/>
            <person name="Benoit I."/>
            <person name="Brakhage A.A."/>
            <person name="Braus G.H."/>
            <person name="Fischer R."/>
            <person name="Frisvad J.C."/>
            <person name="Goldman G.H."/>
            <person name="Houbraken J."/>
            <person name="Oakley B."/>
            <person name="Pocsi I."/>
            <person name="Scazzocchio C."/>
            <person name="Seiboth B."/>
            <person name="vanKuyk P.A."/>
            <person name="Wortman J."/>
            <person name="Dyer P.S."/>
            <person name="Grigoriev I.V."/>
        </authorList>
    </citation>
    <scope>NUCLEOTIDE SEQUENCE [LARGE SCALE GENOMIC DNA]</scope>
    <source>
        <strain evidence="2">DTO 134E9</strain>
    </source>
</reference>
<gene>
    <name evidence="1" type="ORF">ASPWEDRAFT_166225</name>
</gene>
<evidence type="ECO:0000313" key="1">
    <source>
        <dbReference type="EMBL" id="OJJ40139.1"/>
    </source>
</evidence>
<sequence>MKSNKDTATQKIKQLIGENGPIKTAIFRIASLTTLLKPQQENIQKDLARVELQYSLDPQLVLDSLTALVGVSLNPTSLLNLAGAGEKQEWRLYGFKTHKDNTIAVDDPGSMKVLTTAENIQKILDKFKGVIPKSTLNRINKDLDEYMVTIQTRNEAIVKNNCCIQLLTKSLTAEEYFTKQIENLGQEGLYINLSLPSVVFWLHKVRDNLRLQVMQTLNY</sequence>
<dbReference type="STRING" id="1073089.A0A1L9RYY2"/>
<protein>
    <submittedName>
        <fullName evidence="1">Uncharacterized protein</fullName>
    </submittedName>
</protein>